<evidence type="ECO:0000313" key="4">
    <source>
        <dbReference type="EMBL" id="USW51618.1"/>
    </source>
</evidence>
<proteinExistence type="inferred from homology"/>
<sequence>MTDSKLIVVVGATGQQGGSVARVFSQEPGWRVRGITRNPKSKAAVALTQQHPTIELVSGDLDEQASLGKAFAGADAIFSVTDFWQFVKPGQRTFKEAADQGIQPNLLAMEKEVQQGKNIINAAATAHSTKPLHRFIISNLSDSNKWSAGNITHNLHFDGKAQYTTYLHSTHPQLSSISSFVQIGYYLSNNLTSPLTTPYKQNNTFFFPSGCVPNGKPLPYVNPPTDTGHFVRALILSDKSPPGTTILGGHRNLTVEEYAALWGKTLGVKAQVKYLTRDEILA</sequence>
<dbReference type="Gene3D" id="3.90.25.10">
    <property type="entry name" value="UDP-galactose 4-epimerase, domain 1"/>
    <property type="match status" value="1"/>
</dbReference>
<evidence type="ECO:0000313" key="5">
    <source>
        <dbReference type="Proteomes" id="UP001056384"/>
    </source>
</evidence>
<organism evidence="4 5">
    <name type="scientific">Septoria linicola</name>
    <dbReference type="NCBI Taxonomy" id="215465"/>
    <lineage>
        <taxon>Eukaryota</taxon>
        <taxon>Fungi</taxon>
        <taxon>Dikarya</taxon>
        <taxon>Ascomycota</taxon>
        <taxon>Pezizomycotina</taxon>
        <taxon>Dothideomycetes</taxon>
        <taxon>Dothideomycetidae</taxon>
        <taxon>Mycosphaerellales</taxon>
        <taxon>Mycosphaerellaceae</taxon>
        <taxon>Septoria</taxon>
    </lineage>
</organism>
<reference evidence="4" key="1">
    <citation type="submission" date="2022-06" db="EMBL/GenBank/DDBJ databases">
        <title>Complete genome sequences of two strains of the flax pathogen Septoria linicola.</title>
        <authorList>
            <person name="Lapalu N."/>
            <person name="Simon A."/>
            <person name="Demenou B."/>
            <person name="Paumier D."/>
            <person name="Guillot M.-P."/>
            <person name="Gout L."/>
            <person name="Valade R."/>
        </authorList>
    </citation>
    <scope>NUCLEOTIDE SEQUENCE</scope>
    <source>
        <strain evidence="4">SE15195</strain>
    </source>
</reference>
<dbReference type="SUPFAM" id="SSF51735">
    <property type="entry name" value="NAD(P)-binding Rossmann-fold domains"/>
    <property type="match status" value="1"/>
</dbReference>
<dbReference type="CDD" id="cd05251">
    <property type="entry name" value="NmrA_like_SDR_a"/>
    <property type="match status" value="1"/>
</dbReference>
<dbReference type="PANTHER" id="PTHR42748:SF26">
    <property type="entry name" value="NMRA-LIKE DOMAIN-CONTAINING PROTEIN"/>
    <property type="match status" value="1"/>
</dbReference>
<dbReference type="Pfam" id="PF05368">
    <property type="entry name" value="NmrA"/>
    <property type="match status" value="1"/>
</dbReference>
<evidence type="ECO:0000259" key="3">
    <source>
        <dbReference type="Pfam" id="PF05368"/>
    </source>
</evidence>
<dbReference type="GO" id="GO:0005634">
    <property type="term" value="C:nucleus"/>
    <property type="evidence" value="ECO:0007669"/>
    <property type="project" value="TreeGrafter"/>
</dbReference>
<dbReference type="PANTHER" id="PTHR42748">
    <property type="entry name" value="NITROGEN METABOLITE REPRESSION PROTEIN NMRA FAMILY MEMBER"/>
    <property type="match status" value="1"/>
</dbReference>
<evidence type="ECO:0000256" key="2">
    <source>
        <dbReference type="ARBA" id="ARBA00022857"/>
    </source>
</evidence>
<dbReference type="EMBL" id="CP099420">
    <property type="protein sequence ID" value="USW51618.1"/>
    <property type="molecule type" value="Genomic_DNA"/>
</dbReference>
<dbReference type="InterPro" id="IPR008030">
    <property type="entry name" value="NmrA-like"/>
</dbReference>
<dbReference type="Gene3D" id="3.40.50.720">
    <property type="entry name" value="NAD(P)-binding Rossmann-like Domain"/>
    <property type="match status" value="1"/>
</dbReference>
<evidence type="ECO:0000256" key="1">
    <source>
        <dbReference type="ARBA" id="ARBA00006328"/>
    </source>
</evidence>
<name>A0A9Q9EJR1_9PEZI</name>
<dbReference type="AlphaFoldDB" id="A0A9Q9EJR1"/>
<gene>
    <name evidence="4" type="ORF">Slin15195_G049370</name>
</gene>
<protein>
    <submittedName>
        <fullName evidence="4">NmrA-like domain, NAD(P)-binding domain superfamily</fullName>
    </submittedName>
</protein>
<dbReference type="Proteomes" id="UP001056384">
    <property type="component" value="Chromosome 3"/>
</dbReference>
<comment type="similarity">
    <text evidence="1">Belongs to the NmrA-type oxidoreductase family.</text>
</comment>
<accession>A0A9Q9EJR1</accession>
<keyword evidence="5" id="KW-1185">Reference proteome</keyword>
<dbReference type="InterPro" id="IPR036291">
    <property type="entry name" value="NAD(P)-bd_dom_sf"/>
</dbReference>
<dbReference type="InterPro" id="IPR051164">
    <property type="entry name" value="NmrA-like_oxidored"/>
</dbReference>
<keyword evidence="2" id="KW-0521">NADP</keyword>
<feature type="domain" description="NmrA-like" evidence="3">
    <location>
        <begin position="4"/>
        <end position="280"/>
    </location>
</feature>